<dbReference type="InterPro" id="IPR036271">
    <property type="entry name" value="Tet_transcr_reg_TetR-rel_C_sf"/>
</dbReference>
<proteinExistence type="predicted"/>
<protein>
    <submittedName>
        <fullName evidence="6">TetR/AcrR family transcriptional regulator</fullName>
    </submittedName>
</protein>
<keyword evidence="2 4" id="KW-0238">DNA-binding</keyword>
<feature type="domain" description="HTH tetR-type" evidence="5">
    <location>
        <begin position="7"/>
        <end position="67"/>
    </location>
</feature>
<evidence type="ECO:0000259" key="5">
    <source>
        <dbReference type="PROSITE" id="PS50977"/>
    </source>
</evidence>
<dbReference type="Proteomes" id="UP001501490">
    <property type="component" value="Unassembled WGS sequence"/>
</dbReference>
<evidence type="ECO:0000313" key="7">
    <source>
        <dbReference type="Proteomes" id="UP001501490"/>
    </source>
</evidence>
<dbReference type="PROSITE" id="PS50977">
    <property type="entry name" value="HTH_TETR_2"/>
    <property type="match status" value="1"/>
</dbReference>
<gene>
    <name evidence="6" type="ORF">GCM10022236_09680</name>
</gene>
<dbReference type="Gene3D" id="1.10.10.60">
    <property type="entry name" value="Homeodomain-like"/>
    <property type="match status" value="1"/>
</dbReference>
<dbReference type="SUPFAM" id="SSF48498">
    <property type="entry name" value="Tetracyclin repressor-like, C-terminal domain"/>
    <property type="match status" value="1"/>
</dbReference>
<dbReference type="InterPro" id="IPR009057">
    <property type="entry name" value="Homeodomain-like_sf"/>
</dbReference>
<evidence type="ECO:0000256" key="2">
    <source>
        <dbReference type="ARBA" id="ARBA00023125"/>
    </source>
</evidence>
<dbReference type="PANTHER" id="PTHR30055">
    <property type="entry name" value="HTH-TYPE TRANSCRIPTIONAL REGULATOR RUTR"/>
    <property type="match status" value="1"/>
</dbReference>
<evidence type="ECO:0000313" key="6">
    <source>
        <dbReference type="EMBL" id="GAA3610061.1"/>
    </source>
</evidence>
<accession>A0ABP6ZHS8</accession>
<dbReference type="InterPro" id="IPR001647">
    <property type="entry name" value="HTH_TetR"/>
</dbReference>
<dbReference type="EMBL" id="BAABAB010000006">
    <property type="protein sequence ID" value="GAA3610061.1"/>
    <property type="molecule type" value="Genomic_DNA"/>
</dbReference>
<dbReference type="SUPFAM" id="SSF46689">
    <property type="entry name" value="Homeodomain-like"/>
    <property type="match status" value="1"/>
</dbReference>
<dbReference type="InterPro" id="IPR050109">
    <property type="entry name" value="HTH-type_TetR-like_transc_reg"/>
</dbReference>
<sequence length="190" mass="20918">MIMGSLTRRQSGLRDALVDLFLAKGFLQFTLDDIAAELSCSKRTLYALAESKEQLAVLAVREFFRRSTDQVEAAIARTRAHGRRLTGYLEAVAAALAPASRAFTDDVANFPPAREIYERNTEAAARRVRELIDEGCREGAFRTVDSTFVAEVVTASMRRITSGELTAATGLNDAQAYRELAKLTLAAVRR</sequence>
<comment type="caution">
    <text evidence="6">The sequence shown here is derived from an EMBL/GenBank/DDBJ whole genome shotgun (WGS) entry which is preliminary data.</text>
</comment>
<keyword evidence="7" id="KW-1185">Reference proteome</keyword>
<feature type="DNA-binding region" description="H-T-H motif" evidence="4">
    <location>
        <begin position="30"/>
        <end position="49"/>
    </location>
</feature>
<name>A0ABP6ZHS8_9ACTN</name>
<evidence type="ECO:0000256" key="1">
    <source>
        <dbReference type="ARBA" id="ARBA00023015"/>
    </source>
</evidence>
<evidence type="ECO:0000256" key="3">
    <source>
        <dbReference type="ARBA" id="ARBA00023163"/>
    </source>
</evidence>
<dbReference type="Pfam" id="PF00440">
    <property type="entry name" value="TetR_N"/>
    <property type="match status" value="1"/>
</dbReference>
<reference evidence="7" key="1">
    <citation type="journal article" date="2019" name="Int. J. Syst. Evol. Microbiol.">
        <title>The Global Catalogue of Microorganisms (GCM) 10K type strain sequencing project: providing services to taxonomists for standard genome sequencing and annotation.</title>
        <authorList>
            <consortium name="The Broad Institute Genomics Platform"/>
            <consortium name="The Broad Institute Genome Sequencing Center for Infectious Disease"/>
            <person name="Wu L."/>
            <person name="Ma J."/>
        </authorList>
    </citation>
    <scope>NUCLEOTIDE SEQUENCE [LARGE SCALE GENOMIC DNA]</scope>
    <source>
        <strain evidence="7">JCM 16929</strain>
    </source>
</reference>
<keyword evidence="3" id="KW-0804">Transcription</keyword>
<organism evidence="6 7">
    <name type="scientific">Microlunatus ginsengisoli</name>
    <dbReference type="NCBI Taxonomy" id="363863"/>
    <lineage>
        <taxon>Bacteria</taxon>
        <taxon>Bacillati</taxon>
        <taxon>Actinomycetota</taxon>
        <taxon>Actinomycetes</taxon>
        <taxon>Propionibacteriales</taxon>
        <taxon>Propionibacteriaceae</taxon>
        <taxon>Microlunatus</taxon>
    </lineage>
</organism>
<dbReference type="PANTHER" id="PTHR30055:SF234">
    <property type="entry name" value="HTH-TYPE TRANSCRIPTIONAL REGULATOR BETI"/>
    <property type="match status" value="1"/>
</dbReference>
<evidence type="ECO:0000256" key="4">
    <source>
        <dbReference type="PROSITE-ProRule" id="PRU00335"/>
    </source>
</evidence>
<dbReference type="Gene3D" id="1.10.357.10">
    <property type="entry name" value="Tetracycline Repressor, domain 2"/>
    <property type="match status" value="1"/>
</dbReference>
<keyword evidence="1" id="KW-0805">Transcription regulation</keyword>